<comment type="subunit">
    <text evidence="12">Monomer.</text>
</comment>
<dbReference type="RefSeq" id="WP_216939674.1">
    <property type="nucleotide sequence ID" value="NZ_CP077062.1"/>
</dbReference>
<dbReference type="HAMAP" id="MF_00041">
    <property type="entry name" value="Cys_tRNA_synth"/>
    <property type="match status" value="1"/>
</dbReference>
<dbReference type="GO" id="GO:0005524">
    <property type="term" value="F:ATP binding"/>
    <property type="evidence" value="ECO:0007669"/>
    <property type="project" value="UniProtKB-UniRule"/>
</dbReference>
<feature type="binding site" evidence="12">
    <location>
        <position position="215"/>
    </location>
    <ligand>
        <name>Zn(2+)</name>
        <dbReference type="ChEBI" id="CHEBI:29105"/>
    </ligand>
</feature>
<dbReference type="SMART" id="SM00840">
    <property type="entry name" value="DALR_2"/>
    <property type="match status" value="1"/>
</dbReference>
<dbReference type="AlphaFoldDB" id="A0A975Y079"/>
<dbReference type="NCBIfam" id="TIGR00435">
    <property type="entry name" value="cysS"/>
    <property type="match status" value="1"/>
</dbReference>
<evidence type="ECO:0000313" key="14">
    <source>
        <dbReference type="EMBL" id="QWZ08165.1"/>
    </source>
</evidence>
<accession>A0A975Y079</accession>
<keyword evidence="8 12" id="KW-0067">ATP-binding</keyword>
<dbReference type="Proteomes" id="UP000683575">
    <property type="component" value="Chromosome"/>
</dbReference>
<keyword evidence="4 12" id="KW-0436">Ligase</keyword>
<feature type="binding site" evidence="12">
    <location>
        <position position="244"/>
    </location>
    <ligand>
        <name>Zn(2+)</name>
        <dbReference type="ChEBI" id="CHEBI:29105"/>
    </ligand>
</feature>
<evidence type="ECO:0000256" key="5">
    <source>
        <dbReference type="ARBA" id="ARBA00022723"/>
    </source>
</evidence>
<dbReference type="EMBL" id="CP077062">
    <property type="protein sequence ID" value="QWZ08165.1"/>
    <property type="molecule type" value="Genomic_DNA"/>
</dbReference>
<comment type="similarity">
    <text evidence="2 12">Belongs to the class-I aminoacyl-tRNA synthetase family.</text>
</comment>
<dbReference type="GO" id="GO:0006423">
    <property type="term" value="P:cysteinyl-tRNA aminoacylation"/>
    <property type="evidence" value="ECO:0007669"/>
    <property type="project" value="UniProtKB-UniRule"/>
</dbReference>
<sequence>MTFRLYDTATRATRDFAPREAGRAGIYLCGLTVQSEPHVGHVRSAVNFDVLQRWLTARGYDVTMIRNITDIDDKILTKAAEQGRPWYNLAYAMRHELDAAYDALNVALPTYEPAATGHVPEMLELIERLISRGHAYAAEDGSGDVYFDVRSWPDYGSLTGQRIDDMEAAGDADPRGKRDPRDFALWKGWKQDSEPATAAWPSPWGRGRPGWHIECSAMALKYLGGGFDIHGGGVDLRFPHHENEQAQSRAAGFEFASYWMHNAWITTAGEKMSKSLGNSLVVASVLERVRAIDLRYYIVAAHYRSHVEFSFEALDEAAAGFARIENFLTRAADVLGEPVGLGTRCADFEQAMDDDLGTPAAVACIYDVVREGNKLLTGGDTAALRGAASSVRAMLAVLGLDPLDPHWAAAGSSKTEDRLTAAVDALVGTLLEQRATARAAKDFATADAIRDQLKSAGIELEDTPTGPTWSL</sequence>
<evidence type="ECO:0000256" key="3">
    <source>
        <dbReference type="ARBA" id="ARBA00022490"/>
    </source>
</evidence>
<keyword evidence="10 12" id="KW-0030">Aminoacyl-tRNA synthetase</keyword>
<feature type="binding site" evidence="12">
    <location>
        <position position="274"/>
    </location>
    <ligand>
        <name>ATP</name>
        <dbReference type="ChEBI" id="CHEBI:30616"/>
    </ligand>
</feature>
<dbReference type="Pfam" id="PF09190">
    <property type="entry name" value="DALR_2"/>
    <property type="match status" value="1"/>
</dbReference>
<evidence type="ECO:0000256" key="7">
    <source>
        <dbReference type="ARBA" id="ARBA00022833"/>
    </source>
</evidence>
<feature type="binding site" evidence="12">
    <location>
        <position position="29"/>
    </location>
    <ligand>
        <name>Zn(2+)</name>
        <dbReference type="ChEBI" id="CHEBI:29105"/>
    </ligand>
</feature>
<dbReference type="InterPro" id="IPR024909">
    <property type="entry name" value="Cys-tRNA/MSH_ligase"/>
</dbReference>
<evidence type="ECO:0000256" key="4">
    <source>
        <dbReference type="ARBA" id="ARBA00022598"/>
    </source>
</evidence>
<keyword evidence="9 12" id="KW-0648">Protein biosynthesis</keyword>
<dbReference type="PANTHER" id="PTHR10890:SF30">
    <property type="entry name" value="CYSTEINE--TRNA LIGASE"/>
    <property type="match status" value="1"/>
</dbReference>
<evidence type="ECO:0000256" key="8">
    <source>
        <dbReference type="ARBA" id="ARBA00022840"/>
    </source>
</evidence>
<gene>
    <name evidence="12 14" type="primary">cysS</name>
    <name evidence="14" type="ORF">KRR39_22990</name>
</gene>
<reference evidence="14" key="1">
    <citation type="submission" date="2021-06" db="EMBL/GenBank/DDBJ databases">
        <title>Complete genome sequence of Nocardioides sp. G188.</title>
        <authorList>
            <person name="Im W.-T."/>
        </authorList>
    </citation>
    <scope>NUCLEOTIDE SEQUENCE</scope>
    <source>
        <strain evidence="14">G188</strain>
    </source>
</reference>
<dbReference type="GO" id="GO:0005829">
    <property type="term" value="C:cytosol"/>
    <property type="evidence" value="ECO:0007669"/>
    <property type="project" value="TreeGrafter"/>
</dbReference>
<evidence type="ECO:0000256" key="10">
    <source>
        <dbReference type="ARBA" id="ARBA00023146"/>
    </source>
</evidence>
<dbReference type="KEGG" id="nps:KRR39_22990"/>
<keyword evidence="3 12" id="KW-0963">Cytoplasm</keyword>
<evidence type="ECO:0000256" key="6">
    <source>
        <dbReference type="ARBA" id="ARBA00022741"/>
    </source>
</evidence>
<dbReference type="Pfam" id="PF23493">
    <property type="entry name" value="CysS_C"/>
    <property type="match status" value="1"/>
</dbReference>
<feature type="short sequence motif" description="'HIGH' region" evidence="12">
    <location>
        <begin position="31"/>
        <end position="41"/>
    </location>
</feature>
<evidence type="ECO:0000256" key="2">
    <source>
        <dbReference type="ARBA" id="ARBA00005594"/>
    </source>
</evidence>
<keyword evidence="6 12" id="KW-0547">Nucleotide-binding</keyword>
<dbReference type="InterPro" id="IPR015803">
    <property type="entry name" value="Cys-tRNA-ligase"/>
</dbReference>
<proteinExistence type="inferred from homology"/>
<feature type="domain" description="Cysteinyl-tRNA synthetase class Ia DALR" evidence="13">
    <location>
        <begin position="347"/>
        <end position="409"/>
    </location>
</feature>
<dbReference type="EC" id="6.1.1.16" evidence="12"/>
<evidence type="ECO:0000256" key="11">
    <source>
        <dbReference type="ARBA" id="ARBA00047398"/>
    </source>
</evidence>
<evidence type="ECO:0000256" key="1">
    <source>
        <dbReference type="ARBA" id="ARBA00004496"/>
    </source>
</evidence>
<keyword evidence="15" id="KW-1185">Reference proteome</keyword>
<dbReference type="GO" id="GO:0004817">
    <property type="term" value="F:cysteine-tRNA ligase activity"/>
    <property type="evidence" value="ECO:0007669"/>
    <property type="project" value="UniProtKB-UniRule"/>
</dbReference>
<evidence type="ECO:0000259" key="13">
    <source>
        <dbReference type="SMART" id="SM00840"/>
    </source>
</evidence>
<dbReference type="GO" id="GO:0008270">
    <property type="term" value="F:zinc ion binding"/>
    <property type="evidence" value="ECO:0007669"/>
    <property type="project" value="UniProtKB-UniRule"/>
</dbReference>
<evidence type="ECO:0000256" key="9">
    <source>
        <dbReference type="ARBA" id="ARBA00022917"/>
    </source>
</evidence>
<organism evidence="14 15">
    <name type="scientific">Nocardioides panacis</name>
    <dbReference type="NCBI Taxonomy" id="2849501"/>
    <lineage>
        <taxon>Bacteria</taxon>
        <taxon>Bacillati</taxon>
        <taxon>Actinomycetota</taxon>
        <taxon>Actinomycetes</taxon>
        <taxon>Propionibacteriales</taxon>
        <taxon>Nocardioidaceae</taxon>
        <taxon>Nocardioides</taxon>
    </lineage>
</organism>
<keyword evidence="7 12" id="KW-0862">Zinc</keyword>
<dbReference type="PANTHER" id="PTHR10890">
    <property type="entry name" value="CYSTEINYL-TRNA SYNTHETASE"/>
    <property type="match status" value="1"/>
</dbReference>
<keyword evidence="5 12" id="KW-0479">Metal-binding</keyword>
<evidence type="ECO:0000313" key="15">
    <source>
        <dbReference type="Proteomes" id="UP000683575"/>
    </source>
</evidence>
<feature type="binding site" evidence="12">
    <location>
        <position position="240"/>
    </location>
    <ligand>
        <name>Zn(2+)</name>
        <dbReference type="ChEBI" id="CHEBI:29105"/>
    </ligand>
</feature>
<feature type="short sequence motif" description="'KMSKS' region" evidence="12">
    <location>
        <begin position="271"/>
        <end position="275"/>
    </location>
</feature>
<dbReference type="InterPro" id="IPR056411">
    <property type="entry name" value="CysS_C"/>
</dbReference>
<dbReference type="InterPro" id="IPR015273">
    <property type="entry name" value="Cys-tRNA-synt_Ia_DALR"/>
</dbReference>
<comment type="subcellular location">
    <subcellularLocation>
        <location evidence="1 12">Cytoplasm</location>
    </subcellularLocation>
</comment>
<comment type="catalytic activity">
    <reaction evidence="11 12">
        <text>tRNA(Cys) + L-cysteine + ATP = L-cysteinyl-tRNA(Cys) + AMP + diphosphate</text>
        <dbReference type="Rhea" id="RHEA:17773"/>
        <dbReference type="Rhea" id="RHEA-COMP:9661"/>
        <dbReference type="Rhea" id="RHEA-COMP:9679"/>
        <dbReference type="ChEBI" id="CHEBI:30616"/>
        <dbReference type="ChEBI" id="CHEBI:33019"/>
        <dbReference type="ChEBI" id="CHEBI:35235"/>
        <dbReference type="ChEBI" id="CHEBI:78442"/>
        <dbReference type="ChEBI" id="CHEBI:78517"/>
        <dbReference type="ChEBI" id="CHEBI:456215"/>
        <dbReference type="EC" id="6.1.1.16"/>
    </reaction>
</comment>
<dbReference type="Pfam" id="PF01406">
    <property type="entry name" value="tRNA-synt_1e"/>
    <property type="match status" value="1"/>
</dbReference>
<comment type="cofactor">
    <cofactor evidence="12">
        <name>Zn(2+)</name>
        <dbReference type="ChEBI" id="CHEBI:29105"/>
    </cofactor>
    <text evidence="12">Binds 1 zinc ion per subunit.</text>
</comment>
<dbReference type="InterPro" id="IPR032678">
    <property type="entry name" value="tRNA-synt_1_cat_dom"/>
</dbReference>
<protein>
    <recommendedName>
        <fullName evidence="12">Cysteine--tRNA ligase</fullName>
        <ecNumber evidence="12">6.1.1.16</ecNumber>
    </recommendedName>
    <alternativeName>
        <fullName evidence="12">Cysteinyl-tRNA synthetase</fullName>
        <shortName evidence="12">CysRS</shortName>
    </alternativeName>
</protein>
<name>A0A975Y079_9ACTN</name>
<evidence type="ECO:0000256" key="12">
    <source>
        <dbReference type="HAMAP-Rule" id="MF_00041"/>
    </source>
</evidence>
<dbReference type="FunFam" id="3.40.50.620:FF:000068">
    <property type="entry name" value="Cysteine--tRNA ligase"/>
    <property type="match status" value="1"/>
</dbReference>